<dbReference type="AlphaFoldDB" id="T1J2Z4"/>
<dbReference type="PhylomeDB" id="T1J2Z4"/>
<evidence type="ECO:0000313" key="2">
    <source>
        <dbReference type="EnsemblMetazoa" id="SMAR007949-PA"/>
    </source>
</evidence>
<feature type="transmembrane region" description="Helical" evidence="1">
    <location>
        <begin position="100"/>
        <end position="121"/>
    </location>
</feature>
<keyword evidence="3" id="KW-1185">Reference proteome</keyword>
<proteinExistence type="predicted"/>
<sequence length="142" mass="15997">RKETNSEVKRFICSIQKFYEPKPLLISYEFTSSVMNVFSNLDIPGMNNSLTMSPNFTLNTTSTYEDPVVLFISAITSAVALNYALTGFCVILFIPFVLPLIGITLFSTINYGIALVIYLVFRLKYRLKHGKSGIDADKAQQY</sequence>
<protein>
    <submittedName>
        <fullName evidence="2">Uncharacterized protein</fullName>
    </submittedName>
</protein>
<reference evidence="2" key="2">
    <citation type="submission" date="2015-02" db="UniProtKB">
        <authorList>
            <consortium name="EnsemblMetazoa"/>
        </authorList>
    </citation>
    <scope>IDENTIFICATION</scope>
</reference>
<reference evidence="3" key="1">
    <citation type="submission" date="2011-05" db="EMBL/GenBank/DDBJ databases">
        <authorList>
            <person name="Richards S.R."/>
            <person name="Qu J."/>
            <person name="Jiang H."/>
            <person name="Jhangiani S.N."/>
            <person name="Agravi P."/>
            <person name="Goodspeed R."/>
            <person name="Gross S."/>
            <person name="Mandapat C."/>
            <person name="Jackson L."/>
            <person name="Mathew T."/>
            <person name="Pu L."/>
            <person name="Thornton R."/>
            <person name="Saada N."/>
            <person name="Wilczek-Boney K.B."/>
            <person name="Lee S."/>
            <person name="Kovar C."/>
            <person name="Wu Y."/>
            <person name="Scherer S.E."/>
            <person name="Worley K.C."/>
            <person name="Muzny D.M."/>
            <person name="Gibbs R."/>
        </authorList>
    </citation>
    <scope>NUCLEOTIDE SEQUENCE</scope>
    <source>
        <strain evidence="3">Brora</strain>
    </source>
</reference>
<dbReference type="EnsemblMetazoa" id="SMAR007949-RA">
    <property type="protein sequence ID" value="SMAR007949-PA"/>
    <property type="gene ID" value="SMAR007949"/>
</dbReference>
<feature type="transmembrane region" description="Helical" evidence="1">
    <location>
        <begin position="68"/>
        <end position="94"/>
    </location>
</feature>
<organism evidence="2 3">
    <name type="scientific">Strigamia maritima</name>
    <name type="common">European centipede</name>
    <name type="synonym">Geophilus maritimus</name>
    <dbReference type="NCBI Taxonomy" id="126957"/>
    <lineage>
        <taxon>Eukaryota</taxon>
        <taxon>Metazoa</taxon>
        <taxon>Ecdysozoa</taxon>
        <taxon>Arthropoda</taxon>
        <taxon>Myriapoda</taxon>
        <taxon>Chilopoda</taxon>
        <taxon>Pleurostigmophora</taxon>
        <taxon>Geophilomorpha</taxon>
        <taxon>Linotaeniidae</taxon>
        <taxon>Strigamia</taxon>
    </lineage>
</organism>
<dbReference type="Proteomes" id="UP000014500">
    <property type="component" value="Unassembled WGS sequence"/>
</dbReference>
<dbReference type="HOGENOM" id="CLU_1820674_0_0_1"/>
<keyword evidence="1" id="KW-0812">Transmembrane</keyword>
<dbReference type="EMBL" id="JH431814">
    <property type="status" value="NOT_ANNOTATED_CDS"/>
    <property type="molecule type" value="Genomic_DNA"/>
</dbReference>
<evidence type="ECO:0000313" key="3">
    <source>
        <dbReference type="Proteomes" id="UP000014500"/>
    </source>
</evidence>
<accession>T1J2Z4</accession>
<keyword evidence="1" id="KW-0472">Membrane</keyword>
<name>T1J2Z4_STRMM</name>
<keyword evidence="1" id="KW-1133">Transmembrane helix</keyword>
<evidence type="ECO:0000256" key="1">
    <source>
        <dbReference type="SAM" id="Phobius"/>
    </source>
</evidence>